<accession>A0A0E9X0V1</accession>
<name>A0A0E9X0V1_ANGAN</name>
<evidence type="ECO:0000313" key="1">
    <source>
        <dbReference type="EMBL" id="JAH95303.1"/>
    </source>
</evidence>
<dbReference type="EMBL" id="GBXM01013274">
    <property type="protein sequence ID" value="JAH95303.1"/>
    <property type="molecule type" value="Transcribed_RNA"/>
</dbReference>
<reference evidence="1" key="1">
    <citation type="submission" date="2014-11" db="EMBL/GenBank/DDBJ databases">
        <authorList>
            <person name="Amaro Gonzalez C."/>
        </authorList>
    </citation>
    <scope>NUCLEOTIDE SEQUENCE</scope>
</reference>
<reference evidence="1" key="2">
    <citation type="journal article" date="2015" name="Fish Shellfish Immunol.">
        <title>Early steps in the European eel (Anguilla anguilla)-Vibrio vulnificus interaction in the gills: Role of the RtxA13 toxin.</title>
        <authorList>
            <person name="Callol A."/>
            <person name="Pajuelo D."/>
            <person name="Ebbesson L."/>
            <person name="Teles M."/>
            <person name="MacKenzie S."/>
            <person name="Amaro C."/>
        </authorList>
    </citation>
    <scope>NUCLEOTIDE SEQUENCE</scope>
</reference>
<dbReference type="AlphaFoldDB" id="A0A0E9X0V1"/>
<sequence length="41" mass="4639">MFFKRNSQPFLFKLSMLSKGPVLKLSSACSYVQPVLPTALY</sequence>
<organism evidence="1">
    <name type="scientific">Anguilla anguilla</name>
    <name type="common">European freshwater eel</name>
    <name type="synonym">Muraena anguilla</name>
    <dbReference type="NCBI Taxonomy" id="7936"/>
    <lineage>
        <taxon>Eukaryota</taxon>
        <taxon>Metazoa</taxon>
        <taxon>Chordata</taxon>
        <taxon>Craniata</taxon>
        <taxon>Vertebrata</taxon>
        <taxon>Euteleostomi</taxon>
        <taxon>Actinopterygii</taxon>
        <taxon>Neopterygii</taxon>
        <taxon>Teleostei</taxon>
        <taxon>Anguilliformes</taxon>
        <taxon>Anguillidae</taxon>
        <taxon>Anguilla</taxon>
    </lineage>
</organism>
<protein>
    <submittedName>
        <fullName evidence="1">Uncharacterized protein</fullName>
    </submittedName>
</protein>
<proteinExistence type="predicted"/>